<evidence type="ECO:0000313" key="2">
    <source>
        <dbReference type="Proteomes" id="UP000178401"/>
    </source>
</evidence>
<dbReference type="EMBL" id="MGFY01000003">
    <property type="protein sequence ID" value="OGM17444.1"/>
    <property type="molecule type" value="Genomic_DNA"/>
</dbReference>
<gene>
    <name evidence="1" type="ORF">A2V55_02520</name>
</gene>
<organism evidence="1 2">
    <name type="scientific">Candidatus Woesebacteria bacterium RBG_19FT_COMBO_37_29</name>
    <dbReference type="NCBI Taxonomy" id="1802486"/>
    <lineage>
        <taxon>Bacteria</taxon>
        <taxon>Candidatus Woeseibacteriota</taxon>
    </lineage>
</organism>
<name>A0A1F7XQY6_9BACT</name>
<dbReference type="InterPro" id="IPR003787">
    <property type="entry name" value="Sulphur_relay_DsrE/F-like"/>
</dbReference>
<dbReference type="AlphaFoldDB" id="A0A1F7XQY6"/>
<proteinExistence type="predicted"/>
<dbReference type="InterPro" id="IPR027396">
    <property type="entry name" value="DsrEFH-like"/>
</dbReference>
<dbReference type="Proteomes" id="UP000178401">
    <property type="component" value="Unassembled WGS sequence"/>
</dbReference>
<evidence type="ECO:0000313" key="1">
    <source>
        <dbReference type="EMBL" id="OGM17444.1"/>
    </source>
</evidence>
<dbReference type="PANTHER" id="PTHR34874">
    <property type="entry name" value="PROTEIN YCHN"/>
    <property type="match status" value="1"/>
</dbReference>
<dbReference type="Pfam" id="PF02635">
    <property type="entry name" value="DsrE"/>
    <property type="match status" value="1"/>
</dbReference>
<dbReference type="PANTHER" id="PTHR34874:SF1">
    <property type="entry name" value="PROTEIN YCHN"/>
    <property type="match status" value="1"/>
</dbReference>
<dbReference type="Gene3D" id="3.40.1260.10">
    <property type="entry name" value="DsrEFH-like"/>
    <property type="match status" value="1"/>
</dbReference>
<protein>
    <submittedName>
        <fullName evidence="1">Uncharacterized protein</fullName>
    </submittedName>
</protein>
<dbReference type="GO" id="GO:0005829">
    <property type="term" value="C:cytosol"/>
    <property type="evidence" value="ECO:0007669"/>
    <property type="project" value="TreeGrafter"/>
</dbReference>
<reference evidence="1 2" key="1">
    <citation type="journal article" date="2016" name="Nat. Commun.">
        <title>Thousands of microbial genomes shed light on interconnected biogeochemical processes in an aquifer system.</title>
        <authorList>
            <person name="Anantharaman K."/>
            <person name="Brown C.T."/>
            <person name="Hug L.A."/>
            <person name="Sharon I."/>
            <person name="Castelle C.J."/>
            <person name="Probst A.J."/>
            <person name="Thomas B.C."/>
            <person name="Singh A."/>
            <person name="Wilkins M.J."/>
            <person name="Karaoz U."/>
            <person name="Brodie E.L."/>
            <person name="Williams K.H."/>
            <person name="Hubbard S.S."/>
            <person name="Banfield J.F."/>
        </authorList>
    </citation>
    <scope>NUCLEOTIDE SEQUENCE [LARGE SCALE GENOMIC DNA]</scope>
</reference>
<dbReference type="SUPFAM" id="SSF75169">
    <property type="entry name" value="DsrEFH-like"/>
    <property type="match status" value="1"/>
</dbReference>
<sequence>MKILILINDAPYGTEKFYNACRLAMTIQKEHSEIEVLVFLMADAVTGALVNQNTPQGYYNIERMLKSILSKGGKVKLCGGCIDARGIASLQFIEGSLKSNMSELAQWSVEAEKVFTF</sequence>
<accession>A0A1F7XQY6</accession>
<comment type="caution">
    <text evidence="1">The sequence shown here is derived from an EMBL/GenBank/DDBJ whole genome shotgun (WGS) entry which is preliminary data.</text>
</comment>